<evidence type="ECO:0000256" key="4">
    <source>
        <dbReference type="ARBA" id="ARBA00023004"/>
    </source>
</evidence>
<keyword evidence="3" id="KW-0560">Oxidoreductase</keyword>
<dbReference type="Pfam" id="PF07063">
    <property type="entry name" value="HGLS"/>
    <property type="match status" value="1"/>
</dbReference>
<evidence type="ECO:0000256" key="1">
    <source>
        <dbReference type="ARBA" id="ARBA00001954"/>
    </source>
</evidence>
<dbReference type="OrthoDB" id="5289939at2"/>
<evidence type="ECO:0000313" key="9">
    <source>
        <dbReference type="Proteomes" id="UP000291236"/>
    </source>
</evidence>
<dbReference type="PANTHER" id="PTHR31136">
    <property type="entry name" value="DUF1338 DOMAIN-CONTAINING PROTEIN"/>
    <property type="match status" value="1"/>
</dbReference>
<dbReference type="KEGG" id="sbf:JCM31447_21140"/>
<dbReference type="EMBL" id="AP019368">
    <property type="protein sequence ID" value="BBH53667.1"/>
    <property type="molecule type" value="Genomic_DNA"/>
</dbReference>
<evidence type="ECO:0000256" key="3">
    <source>
        <dbReference type="ARBA" id="ARBA00023002"/>
    </source>
</evidence>
<protein>
    <recommendedName>
        <fullName evidence="6">2-oxoadipate dioxygenase/decarboxylase</fullName>
        <ecNumber evidence="6">1.13.11.93</ecNumber>
    </recommendedName>
    <alternativeName>
        <fullName evidence="7">2-hydroxyglutarate synthase</fullName>
    </alternativeName>
</protein>
<gene>
    <name evidence="8" type="ORF">JCM31447_21140</name>
</gene>
<dbReference type="InterPro" id="IPR009770">
    <property type="entry name" value="HGLS"/>
</dbReference>
<dbReference type="EC" id="1.13.11.93" evidence="6"/>
<dbReference type="Proteomes" id="UP000291236">
    <property type="component" value="Chromosome"/>
</dbReference>
<name>A0A4V0P2L7_FLUSA</name>
<evidence type="ECO:0000313" key="8">
    <source>
        <dbReference type="EMBL" id="BBH53667.1"/>
    </source>
</evidence>
<dbReference type="Gene3D" id="3.10.180.50">
    <property type="match status" value="1"/>
</dbReference>
<reference evidence="8 9" key="1">
    <citation type="submission" date="2018-12" db="EMBL/GenBank/DDBJ databases">
        <title>Rubrispira sanarue gen. nov., sp., nov., a member of the order Silvanigrellales, isolated from a brackish lake in Hamamatsu Japan.</title>
        <authorList>
            <person name="Maejima Y."/>
            <person name="Iino T."/>
            <person name="Muraguchi Y."/>
            <person name="Fukuda K."/>
            <person name="Nojiri H."/>
            <person name="Ohkuma M."/>
            <person name="Moriuchi R."/>
            <person name="Dohra H."/>
            <person name="Kimbara K."/>
            <person name="Shintani M."/>
        </authorList>
    </citation>
    <scope>NUCLEOTIDE SEQUENCE [LARGE SCALE GENOMIC DNA]</scope>
    <source>
        <strain evidence="8 9">RF1110005</strain>
    </source>
</reference>
<proteinExistence type="inferred from homology"/>
<evidence type="ECO:0000256" key="6">
    <source>
        <dbReference type="ARBA" id="ARBA00035023"/>
    </source>
</evidence>
<organism evidence="8 9">
    <name type="scientific">Fluviispira sanaruensis</name>
    <dbReference type="NCBI Taxonomy" id="2493639"/>
    <lineage>
        <taxon>Bacteria</taxon>
        <taxon>Pseudomonadati</taxon>
        <taxon>Bdellovibrionota</taxon>
        <taxon>Oligoflexia</taxon>
        <taxon>Silvanigrellales</taxon>
        <taxon>Silvanigrellaceae</taxon>
        <taxon>Fluviispira</taxon>
    </lineage>
</organism>
<evidence type="ECO:0000256" key="2">
    <source>
        <dbReference type="ARBA" id="ARBA00022964"/>
    </source>
</evidence>
<comment type="cofactor">
    <cofactor evidence="1">
        <name>Fe(2+)</name>
        <dbReference type="ChEBI" id="CHEBI:29033"/>
    </cofactor>
</comment>
<dbReference type="PANTHER" id="PTHR31136:SF5">
    <property type="entry name" value="2-OXOADIPATE DIOXYGENASE_DECARBOXYLASE, CHLOROPLASTIC"/>
    <property type="match status" value="1"/>
</dbReference>
<evidence type="ECO:0000256" key="5">
    <source>
        <dbReference type="ARBA" id="ARBA00035013"/>
    </source>
</evidence>
<dbReference type="GO" id="GO:0051213">
    <property type="term" value="F:dioxygenase activity"/>
    <property type="evidence" value="ECO:0007669"/>
    <property type="project" value="UniProtKB-KW"/>
</dbReference>
<evidence type="ECO:0000256" key="7">
    <source>
        <dbReference type="ARBA" id="ARBA00035045"/>
    </source>
</evidence>
<dbReference type="CDD" id="cd16350">
    <property type="entry name" value="VOC_like"/>
    <property type="match status" value="1"/>
</dbReference>
<sequence>MLKLQEKIINKLIKQLWLNYKAKVQQVKKIENAVRTEGDHWSEDHMAFRTLPGPHCGLETLKQVFEILGYNQADEYHFKDKKLMAISMNPPNNKEEHSTKIPPKVFLSVLEPESFSQEFQKCILKYTNDLSESPIQKLRNEFNSLKTHPENIDQFVQALTLYLSNGPVWRTPSFKDYEMLRKESEYAAWTLVYGNTPNHFTLSIHLMKKFKSLKNFNQFIQKELGIAMNTSGGGLIKGSAEVHLEQSATLAEELLVPFQEGFHKIPYAFVEFAYRHPLIGKKKDGIWSSYYQGFVTDNADKIFESTNLRKQA</sequence>
<keyword evidence="2" id="KW-0223">Dioxygenase</keyword>
<dbReference type="AlphaFoldDB" id="A0A4V0P2L7"/>
<dbReference type="RefSeq" id="WP_130609986.1">
    <property type="nucleotide sequence ID" value="NZ_AP019368.1"/>
</dbReference>
<dbReference type="SMART" id="SM01150">
    <property type="entry name" value="DUF1338"/>
    <property type="match status" value="1"/>
</dbReference>
<comment type="similarity">
    <text evidence="5">Belongs to the 2-oxoadipate dioxygenase/decarboxylase family.</text>
</comment>
<keyword evidence="9" id="KW-1185">Reference proteome</keyword>
<accession>A0A4V0P2L7</accession>
<keyword evidence="4" id="KW-0408">Iron</keyword>